<dbReference type="CDD" id="cd14995">
    <property type="entry name" value="7tmA_TRH-R"/>
    <property type="match status" value="1"/>
</dbReference>
<evidence type="ECO:0000256" key="5">
    <source>
        <dbReference type="ARBA" id="ARBA00022989"/>
    </source>
</evidence>
<comment type="similarity">
    <text evidence="8">Belongs to the G-protein coupled receptor 1 family.</text>
</comment>
<dbReference type="Gene3D" id="1.20.1070.10">
    <property type="entry name" value="Rhodopsin 7-helix transmembrane proteins"/>
    <property type="match status" value="1"/>
</dbReference>
<dbReference type="PRINTS" id="PR00237">
    <property type="entry name" value="GPCRRHODOPSN"/>
</dbReference>
<feature type="transmembrane region" description="Helical" evidence="9">
    <location>
        <begin position="234"/>
        <end position="256"/>
    </location>
</feature>
<dbReference type="PROSITE" id="PS00237">
    <property type="entry name" value="G_PROTEIN_RECEP_F1_1"/>
    <property type="match status" value="1"/>
</dbReference>
<dbReference type="InterPro" id="IPR000276">
    <property type="entry name" value="GPCR_Rhodpsn"/>
</dbReference>
<evidence type="ECO:0000256" key="8">
    <source>
        <dbReference type="RuleBase" id="RU000688"/>
    </source>
</evidence>
<protein>
    <recommendedName>
        <fullName evidence="3">Thyrotropin-releasing hormone receptor</fullName>
    </recommendedName>
    <alternativeName>
        <fullName evidence="7">Thyroliberin receptor</fullName>
    </alternativeName>
</protein>
<evidence type="ECO:0000259" key="10">
    <source>
        <dbReference type="PROSITE" id="PS50262"/>
    </source>
</evidence>
<dbReference type="PROSITE" id="PS50262">
    <property type="entry name" value="G_PROTEIN_RECEP_F1_2"/>
    <property type="match status" value="1"/>
</dbReference>
<dbReference type="PRINTS" id="PR00751">
    <property type="entry name" value="THYROLIBRINR"/>
</dbReference>
<evidence type="ECO:0000313" key="12">
    <source>
        <dbReference type="Proteomes" id="UP001217089"/>
    </source>
</evidence>
<comment type="caution">
    <text evidence="11">The sequence shown here is derived from an EMBL/GenBank/DDBJ whole genome shotgun (WGS) entry which is preliminary data.</text>
</comment>
<dbReference type="PANTHER" id="PTHR46061">
    <property type="entry name" value="THYROTROPIN-RELEASING HORMONE RECEPTOR"/>
    <property type="match status" value="1"/>
</dbReference>
<keyword evidence="4 8" id="KW-0812">Transmembrane</keyword>
<proteinExistence type="inferred from homology"/>
<comment type="function">
    <text evidence="1">Receptor for thyrotropin-releasing hormone (TRH). Upon ligand binding, this G-protein-coupled receptor triggers activation of the phosphatidylinositol (IP3)-calcium-protein kinase C (PKC) pathway.</text>
</comment>
<keyword evidence="8" id="KW-0675">Receptor</keyword>
<feature type="transmembrane region" description="Helical" evidence="9">
    <location>
        <begin position="320"/>
        <end position="343"/>
    </location>
</feature>
<feature type="transmembrane region" description="Helical" evidence="9">
    <location>
        <begin position="138"/>
        <end position="163"/>
    </location>
</feature>
<accession>A0ABQ9EI33</accession>
<keyword evidence="8" id="KW-0807">Transducer</keyword>
<dbReference type="SUPFAM" id="SSF81321">
    <property type="entry name" value="Family A G protein-coupled receptor-like"/>
    <property type="match status" value="1"/>
</dbReference>
<comment type="subcellular location">
    <subcellularLocation>
        <location evidence="2">Membrane</location>
    </subcellularLocation>
</comment>
<evidence type="ECO:0000256" key="1">
    <source>
        <dbReference type="ARBA" id="ARBA00004100"/>
    </source>
</evidence>
<dbReference type="PANTHER" id="PTHR46061:SF3">
    <property type="entry name" value="THYROTROPIN-RELEASING HORMONE RECEPTOR"/>
    <property type="match status" value="1"/>
</dbReference>
<reference evidence="11 12" key="1">
    <citation type="submission" date="2022-12" db="EMBL/GenBank/DDBJ databases">
        <title>Chromosome-level genome of Tegillarca granosa.</title>
        <authorList>
            <person name="Kim J."/>
        </authorList>
    </citation>
    <scope>NUCLEOTIDE SEQUENCE [LARGE SCALE GENOMIC DNA]</scope>
    <source>
        <strain evidence="11">Teg-2019</strain>
        <tissue evidence="11">Adductor muscle</tissue>
    </source>
</reference>
<evidence type="ECO:0000256" key="9">
    <source>
        <dbReference type="SAM" id="Phobius"/>
    </source>
</evidence>
<dbReference type="PRINTS" id="PR01846">
    <property type="entry name" value="TRHRFAMILY"/>
</dbReference>
<evidence type="ECO:0000256" key="3">
    <source>
        <dbReference type="ARBA" id="ARBA00018873"/>
    </source>
</evidence>
<keyword evidence="6 9" id="KW-0472">Membrane</keyword>
<evidence type="ECO:0000256" key="6">
    <source>
        <dbReference type="ARBA" id="ARBA00023136"/>
    </source>
</evidence>
<evidence type="ECO:0000256" key="4">
    <source>
        <dbReference type="ARBA" id="ARBA00022692"/>
    </source>
</evidence>
<feature type="domain" description="G-protein coupled receptors family 1 profile" evidence="10">
    <location>
        <begin position="78"/>
        <end position="340"/>
    </location>
</feature>
<dbReference type="SMART" id="SM01381">
    <property type="entry name" value="7TM_GPCR_Srsx"/>
    <property type="match status" value="1"/>
</dbReference>
<feature type="transmembrane region" description="Helical" evidence="9">
    <location>
        <begin position="283"/>
        <end position="300"/>
    </location>
</feature>
<organism evidence="11 12">
    <name type="scientific">Tegillarca granosa</name>
    <name type="common">Malaysian cockle</name>
    <name type="synonym">Anadara granosa</name>
    <dbReference type="NCBI Taxonomy" id="220873"/>
    <lineage>
        <taxon>Eukaryota</taxon>
        <taxon>Metazoa</taxon>
        <taxon>Spiralia</taxon>
        <taxon>Lophotrochozoa</taxon>
        <taxon>Mollusca</taxon>
        <taxon>Bivalvia</taxon>
        <taxon>Autobranchia</taxon>
        <taxon>Pteriomorphia</taxon>
        <taxon>Arcoida</taxon>
        <taxon>Arcoidea</taxon>
        <taxon>Arcidae</taxon>
        <taxon>Tegillarca</taxon>
    </lineage>
</organism>
<dbReference type="Proteomes" id="UP001217089">
    <property type="component" value="Unassembled WGS sequence"/>
</dbReference>
<dbReference type="InterPro" id="IPR002120">
    <property type="entry name" value="TRH_rcpt_1"/>
</dbReference>
<feature type="transmembrane region" description="Helical" evidence="9">
    <location>
        <begin position="183"/>
        <end position="204"/>
    </location>
</feature>
<feature type="transmembrane region" description="Helical" evidence="9">
    <location>
        <begin position="98"/>
        <end position="118"/>
    </location>
</feature>
<dbReference type="InterPro" id="IPR017452">
    <property type="entry name" value="GPCR_Rhodpsn_7TM"/>
</dbReference>
<keyword evidence="5 9" id="KW-1133">Transmembrane helix</keyword>
<dbReference type="Pfam" id="PF00001">
    <property type="entry name" value="7tm_1"/>
    <property type="match status" value="1"/>
</dbReference>
<gene>
    <name evidence="11" type="ORF">KUTeg_019471</name>
</gene>
<evidence type="ECO:0000256" key="7">
    <source>
        <dbReference type="ARBA" id="ARBA00032251"/>
    </source>
</evidence>
<evidence type="ECO:0000313" key="11">
    <source>
        <dbReference type="EMBL" id="KAJ8303075.1"/>
    </source>
</evidence>
<sequence length="368" mass="41945">MDEFMTTCNYNTSVHTYEVEHGNFVSFSNGNNISIDDDIYNDGNGTTKTITNVIYYALLFKVVSVLVSSIIFIVGLIGNILVVIVVCRTKNMHTPTNCYLISLAVADSIVLISATLPSVPEPFFEVNEWPWGRPLCSILIFLQYLGVDASSLSITAFTVERYIAICHPMKAQKMCTVNRAKRIIVGIWVFTIIYCAPWLGLTVIRPRDNFSKVVKCTFRLQREAYLAYYLTDLVVFYVIPLLIAGILYALIARILFSSRITKAHGKPTQIAAKHKQTTTSRKQVVRMLIVIVGVFAIMWLPYRFMVVYNSLNKSKYLDLWFLLLCRVMVYINSAINPILYNAMSVKFRRAFRKLLCCGKYHINLLNNI</sequence>
<evidence type="ECO:0000256" key="2">
    <source>
        <dbReference type="ARBA" id="ARBA00004370"/>
    </source>
</evidence>
<name>A0ABQ9EI33_TEGGR</name>
<keyword evidence="8" id="KW-0297">G-protein coupled receptor</keyword>
<keyword evidence="12" id="KW-1185">Reference proteome</keyword>
<dbReference type="EMBL" id="JARBDR010000917">
    <property type="protein sequence ID" value="KAJ8303075.1"/>
    <property type="molecule type" value="Genomic_DNA"/>
</dbReference>
<feature type="transmembrane region" description="Helical" evidence="9">
    <location>
        <begin position="53"/>
        <end position="86"/>
    </location>
</feature>